<dbReference type="Proteomes" id="UP000095282">
    <property type="component" value="Unplaced"/>
</dbReference>
<dbReference type="PANTHER" id="PTHR13234:SF25">
    <property type="entry name" value="GAMMA-INTERFERON-INDUCIBLE LYSOSOMAL THIOL REDUCTASE"/>
    <property type="match status" value="1"/>
</dbReference>
<organism evidence="3 4">
    <name type="scientific">Caenorhabditis tropicalis</name>
    <dbReference type="NCBI Taxonomy" id="1561998"/>
    <lineage>
        <taxon>Eukaryota</taxon>
        <taxon>Metazoa</taxon>
        <taxon>Ecdysozoa</taxon>
        <taxon>Nematoda</taxon>
        <taxon>Chromadorea</taxon>
        <taxon>Rhabditida</taxon>
        <taxon>Rhabditina</taxon>
        <taxon>Rhabditomorpha</taxon>
        <taxon>Rhabditoidea</taxon>
        <taxon>Rhabditidae</taxon>
        <taxon>Peloderinae</taxon>
        <taxon>Caenorhabditis</taxon>
    </lineage>
</organism>
<accession>A0A1I7T717</accession>
<protein>
    <submittedName>
        <fullName evidence="4">Peptidase S1 domain-containing protein</fullName>
    </submittedName>
</protein>
<dbReference type="WBParaSite" id="Csp11.Scaffold525.g3036.t1">
    <property type="protein sequence ID" value="Csp11.Scaffold525.g3036.t1"/>
    <property type="gene ID" value="Csp11.Scaffold525.g3036"/>
</dbReference>
<evidence type="ECO:0000256" key="1">
    <source>
        <dbReference type="ARBA" id="ARBA00005679"/>
    </source>
</evidence>
<evidence type="ECO:0000256" key="2">
    <source>
        <dbReference type="ARBA" id="ARBA00023180"/>
    </source>
</evidence>
<reference evidence="4" key="1">
    <citation type="submission" date="2016-11" db="UniProtKB">
        <authorList>
            <consortium name="WormBaseParasite"/>
        </authorList>
    </citation>
    <scope>IDENTIFICATION</scope>
</reference>
<proteinExistence type="inferred from homology"/>
<dbReference type="PANTHER" id="PTHR13234">
    <property type="entry name" value="GAMMA-INTERFERON INDUCIBLE LYSOSOMAL THIOL REDUCTASE GILT"/>
    <property type="match status" value="1"/>
</dbReference>
<sequence>MIYTFNSKAVDSVDITGFSRCGLTSKWFRTQFTPFLTKFSEIPRGLNITYHPLSIGSEVLNKSKVATCENGWIECQLNKIQCCSKKYMKDEPKQITVLKVLTCIQGKGKVEDGIACLPNNKQKQIQACYQSEDGEKLLLSEPFPHNDSIVLPWIKINGVRSYEATKNFQKVICTLESVKNAAACTNK</sequence>
<dbReference type="eggNOG" id="KOG3160">
    <property type="taxonomic scope" value="Eukaryota"/>
</dbReference>
<dbReference type="AlphaFoldDB" id="A0A1I7T717"/>
<dbReference type="InterPro" id="IPR004911">
    <property type="entry name" value="Interferon-induced_GILT"/>
</dbReference>
<keyword evidence="2" id="KW-0325">Glycoprotein</keyword>
<evidence type="ECO:0000313" key="4">
    <source>
        <dbReference type="WBParaSite" id="Csp11.Scaffold525.g3036.t1"/>
    </source>
</evidence>
<dbReference type="Pfam" id="PF03227">
    <property type="entry name" value="GILT"/>
    <property type="match status" value="1"/>
</dbReference>
<dbReference type="GO" id="GO:0016671">
    <property type="term" value="F:oxidoreductase activity, acting on a sulfur group of donors, disulfide as acceptor"/>
    <property type="evidence" value="ECO:0007669"/>
    <property type="project" value="InterPro"/>
</dbReference>
<comment type="similarity">
    <text evidence="1">Belongs to the GILT family.</text>
</comment>
<evidence type="ECO:0000313" key="3">
    <source>
        <dbReference type="Proteomes" id="UP000095282"/>
    </source>
</evidence>
<keyword evidence="3" id="KW-1185">Reference proteome</keyword>
<name>A0A1I7T717_9PELO</name>
<dbReference type="STRING" id="1561998.A0A1I7T717"/>